<keyword evidence="2" id="KW-0378">Hydrolase</keyword>
<dbReference type="EMBL" id="PVWG01000054">
    <property type="protein sequence ID" value="PSB15743.1"/>
    <property type="molecule type" value="Genomic_DNA"/>
</dbReference>
<dbReference type="AlphaFoldDB" id="A0A2T1D5G2"/>
<dbReference type="STRING" id="1920490.GCA_001895925_05435"/>
<dbReference type="InterPro" id="IPR013520">
    <property type="entry name" value="Ribonucl_H"/>
</dbReference>
<dbReference type="GO" id="GO:0003677">
    <property type="term" value="F:DNA binding"/>
    <property type="evidence" value="ECO:0007669"/>
    <property type="project" value="InterPro"/>
</dbReference>
<keyword evidence="6" id="KW-1185">Reference proteome</keyword>
<dbReference type="InterPro" id="IPR012337">
    <property type="entry name" value="RNaseH-like_sf"/>
</dbReference>
<gene>
    <name evidence="5" type="ORF">C7B65_23690</name>
</gene>
<accession>A0A2T1D5G2</accession>
<proteinExistence type="predicted"/>
<feature type="domain" description="Exonuclease" evidence="4">
    <location>
        <begin position="21"/>
        <end position="190"/>
    </location>
</feature>
<sequence length="263" mass="29881">MSHVLLSTDLLADYRRISQQTFTVVDVETTGYQPPESRVIEISALKASLQDGIQHQQTHLINPDVLIPEKIVQFTGISQSMVETALAPAEVWEQYLPLLNTGVLTGHNLEFDYSFIQFEYEQLHVSFSRPAHEQLCTVALSRLMLPDLPSRRLPDLVRRFGFKVGRSHRAEADTIACWLLAEQLLKEIQQEDDQVLLARFAKEWLPLRKAAELLNCSTKIAQTRLATAGFEPRVSRRSGALMYRRGAIEPLIKQDLGEQLSLF</sequence>
<dbReference type="SMART" id="SM00479">
    <property type="entry name" value="EXOIII"/>
    <property type="match status" value="1"/>
</dbReference>
<evidence type="ECO:0000256" key="1">
    <source>
        <dbReference type="ARBA" id="ARBA00022722"/>
    </source>
</evidence>
<evidence type="ECO:0000313" key="6">
    <source>
        <dbReference type="Proteomes" id="UP000238634"/>
    </source>
</evidence>
<dbReference type="PANTHER" id="PTHR30231">
    <property type="entry name" value="DNA POLYMERASE III SUBUNIT EPSILON"/>
    <property type="match status" value="1"/>
</dbReference>
<dbReference type="Gene3D" id="3.30.420.10">
    <property type="entry name" value="Ribonuclease H-like superfamily/Ribonuclease H"/>
    <property type="match status" value="1"/>
</dbReference>
<evidence type="ECO:0000256" key="3">
    <source>
        <dbReference type="ARBA" id="ARBA00022839"/>
    </source>
</evidence>
<evidence type="ECO:0000256" key="2">
    <source>
        <dbReference type="ARBA" id="ARBA00022801"/>
    </source>
</evidence>
<organism evidence="5 6">
    <name type="scientific">Phormidesmis priestleyi ULC007</name>
    <dbReference type="NCBI Taxonomy" id="1920490"/>
    <lineage>
        <taxon>Bacteria</taxon>
        <taxon>Bacillati</taxon>
        <taxon>Cyanobacteriota</taxon>
        <taxon>Cyanophyceae</taxon>
        <taxon>Leptolyngbyales</taxon>
        <taxon>Leptolyngbyaceae</taxon>
        <taxon>Phormidesmis</taxon>
    </lineage>
</organism>
<dbReference type="Pfam" id="PF00929">
    <property type="entry name" value="RNase_T"/>
    <property type="match status" value="1"/>
</dbReference>
<name>A0A2T1D5G2_9CYAN</name>
<dbReference type="FunFam" id="3.30.420.10:FF:000045">
    <property type="entry name" value="3'-5' exonuclease DinG"/>
    <property type="match status" value="1"/>
</dbReference>
<dbReference type="CDD" id="cd06127">
    <property type="entry name" value="DEDDh"/>
    <property type="match status" value="1"/>
</dbReference>
<keyword evidence="3 5" id="KW-0269">Exonuclease</keyword>
<keyword evidence="1" id="KW-0540">Nuclease</keyword>
<reference evidence="5 6" key="1">
    <citation type="submission" date="2018-02" db="EMBL/GenBank/DDBJ databases">
        <authorList>
            <person name="Cohen D.B."/>
            <person name="Kent A.D."/>
        </authorList>
    </citation>
    <scope>NUCLEOTIDE SEQUENCE [LARGE SCALE GENOMIC DNA]</scope>
    <source>
        <strain evidence="5 6">ULC007</strain>
    </source>
</reference>
<evidence type="ECO:0000259" key="4">
    <source>
        <dbReference type="SMART" id="SM00479"/>
    </source>
</evidence>
<dbReference type="NCBIfam" id="TIGR00573">
    <property type="entry name" value="dnaq"/>
    <property type="match status" value="1"/>
</dbReference>
<dbReference type="SUPFAM" id="SSF53098">
    <property type="entry name" value="Ribonuclease H-like"/>
    <property type="match status" value="1"/>
</dbReference>
<dbReference type="GO" id="GO:0008408">
    <property type="term" value="F:3'-5' exonuclease activity"/>
    <property type="evidence" value="ECO:0007669"/>
    <property type="project" value="TreeGrafter"/>
</dbReference>
<dbReference type="GO" id="GO:0006260">
    <property type="term" value="P:DNA replication"/>
    <property type="evidence" value="ECO:0007669"/>
    <property type="project" value="InterPro"/>
</dbReference>
<dbReference type="InterPro" id="IPR036397">
    <property type="entry name" value="RNaseH_sf"/>
</dbReference>
<reference evidence="5 6" key="2">
    <citation type="submission" date="2018-03" db="EMBL/GenBank/DDBJ databases">
        <title>The ancient ancestry and fast evolution of plastids.</title>
        <authorList>
            <person name="Moore K.R."/>
            <person name="Magnabosco C."/>
            <person name="Momper L."/>
            <person name="Gold D.A."/>
            <person name="Bosak T."/>
            <person name="Fournier G.P."/>
        </authorList>
    </citation>
    <scope>NUCLEOTIDE SEQUENCE [LARGE SCALE GENOMIC DNA]</scope>
    <source>
        <strain evidence="5 6">ULC007</strain>
    </source>
</reference>
<protein>
    <submittedName>
        <fullName evidence="5">3'-5' exonuclease</fullName>
    </submittedName>
</protein>
<comment type="caution">
    <text evidence="5">The sequence shown here is derived from an EMBL/GenBank/DDBJ whole genome shotgun (WGS) entry which is preliminary data.</text>
</comment>
<dbReference type="PANTHER" id="PTHR30231:SF4">
    <property type="entry name" value="PROTEIN NEN2"/>
    <property type="match status" value="1"/>
</dbReference>
<dbReference type="InterPro" id="IPR006054">
    <property type="entry name" value="DnaQ"/>
</dbReference>
<dbReference type="OrthoDB" id="9776650at2"/>
<evidence type="ECO:0000313" key="5">
    <source>
        <dbReference type="EMBL" id="PSB15743.1"/>
    </source>
</evidence>
<dbReference type="GO" id="GO:0003887">
    <property type="term" value="F:DNA-directed DNA polymerase activity"/>
    <property type="evidence" value="ECO:0007669"/>
    <property type="project" value="InterPro"/>
</dbReference>
<dbReference type="Proteomes" id="UP000238634">
    <property type="component" value="Unassembled WGS sequence"/>
</dbReference>